<proteinExistence type="predicted"/>
<feature type="transmembrane region" description="Helical" evidence="1">
    <location>
        <begin position="16"/>
        <end position="37"/>
    </location>
</feature>
<comment type="caution">
    <text evidence="2">The sequence shown here is derived from an EMBL/GenBank/DDBJ whole genome shotgun (WGS) entry which is preliminary data.</text>
</comment>
<keyword evidence="3" id="KW-1185">Reference proteome</keyword>
<accession>A0ABW3UKW2</accession>
<protein>
    <submittedName>
        <fullName evidence="2">Uncharacterized protein</fullName>
    </submittedName>
</protein>
<keyword evidence="1" id="KW-0472">Membrane</keyword>
<dbReference type="Proteomes" id="UP001597180">
    <property type="component" value="Unassembled WGS sequence"/>
</dbReference>
<evidence type="ECO:0000256" key="1">
    <source>
        <dbReference type="SAM" id="Phobius"/>
    </source>
</evidence>
<keyword evidence="1" id="KW-0812">Transmembrane</keyword>
<gene>
    <name evidence="2" type="ORF">ACFQ4B_15930</name>
</gene>
<reference evidence="3" key="1">
    <citation type="journal article" date="2019" name="Int. J. Syst. Evol. Microbiol.">
        <title>The Global Catalogue of Microorganisms (GCM) 10K type strain sequencing project: providing services to taxonomists for standard genome sequencing and annotation.</title>
        <authorList>
            <consortium name="The Broad Institute Genomics Platform"/>
            <consortium name="The Broad Institute Genome Sequencing Center for Infectious Disease"/>
            <person name="Wu L."/>
            <person name="Ma J."/>
        </authorList>
    </citation>
    <scope>NUCLEOTIDE SEQUENCE [LARGE SCALE GENOMIC DNA]</scope>
    <source>
        <strain evidence="3">CCUG 53270</strain>
    </source>
</reference>
<evidence type="ECO:0000313" key="3">
    <source>
        <dbReference type="Proteomes" id="UP001597180"/>
    </source>
</evidence>
<evidence type="ECO:0000313" key="2">
    <source>
        <dbReference type="EMBL" id="MFD1221607.1"/>
    </source>
</evidence>
<dbReference type="RefSeq" id="WP_345585678.1">
    <property type="nucleotide sequence ID" value="NZ_BAABJG010000003.1"/>
</dbReference>
<sequence>MLLYNWKSKAVSKRAGWIWACSVFAGIMIFFNAIIGISNHMDEKRMQEAFSMLDQQMIKEGNPNKESGENLRLTIKTATVTRTIDHHVYVGNFNKAKAFNGKVHVMLYKDNKMIAEDTSLEFTLMPGEKKKVNIFSGPRNYDSFKWEWIGELK</sequence>
<dbReference type="EMBL" id="JBHTLU010000019">
    <property type="protein sequence ID" value="MFD1221607.1"/>
    <property type="molecule type" value="Genomic_DNA"/>
</dbReference>
<name>A0ABW3UKW2_9BACL</name>
<keyword evidence="1" id="KW-1133">Transmembrane helix</keyword>
<organism evidence="2 3">
    <name type="scientific">Paenibacillus vulneris</name>
    <dbReference type="NCBI Taxonomy" id="1133364"/>
    <lineage>
        <taxon>Bacteria</taxon>
        <taxon>Bacillati</taxon>
        <taxon>Bacillota</taxon>
        <taxon>Bacilli</taxon>
        <taxon>Bacillales</taxon>
        <taxon>Paenibacillaceae</taxon>
        <taxon>Paenibacillus</taxon>
    </lineage>
</organism>